<organism evidence="1 2">
    <name type="scientific">Popillia japonica</name>
    <name type="common">Japanese beetle</name>
    <dbReference type="NCBI Taxonomy" id="7064"/>
    <lineage>
        <taxon>Eukaryota</taxon>
        <taxon>Metazoa</taxon>
        <taxon>Ecdysozoa</taxon>
        <taxon>Arthropoda</taxon>
        <taxon>Hexapoda</taxon>
        <taxon>Insecta</taxon>
        <taxon>Pterygota</taxon>
        <taxon>Neoptera</taxon>
        <taxon>Endopterygota</taxon>
        <taxon>Coleoptera</taxon>
        <taxon>Polyphaga</taxon>
        <taxon>Scarabaeiformia</taxon>
        <taxon>Scarabaeidae</taxon>
        <taxon>Rutelinae</taxon>
        <taxon>Popillia</taxon>
    </lineage>
</organism>
<dbReference type="Proteomes" id="UP001458880">
    <property type="component" value="Unassembled WGS sequence"/>
</dbReference>
<evidence type="ECO:0000313" key="1">
    <source>
        <dbReference type="EMBL" id="KAK9753995.1"/>
    </source>
</evidence>
<reference evidence="1 2" key="1">
    <citation type="journal article" date="2024" name="BMC Genomics">
        <title>De novo assembly and annotation of Popillia japonica's genome with initial clues to its potential as an invasive pest.</title>
        <authorList>
            <person name="Cucini C."/>
            <person name="Boschi S."/>
            <person name="Funari R."/>
            <person name="Cardaioli E."/>
            <person name="Iannotti N."/>
            <person name="Marturano G."/>
            <person name="Paoli F."/>
            <person name="Bruttini M."/>
            <person name="Carapelli A."/>
            <person name="Frati F."/>
            <person name="Nardi F."/>
        </authorList>
    </citation>
    <scope>NUCLEOTIDE SEQUENCE [LARGE SCALE GENOMIC DNA]</scope>
    <source>
        <strain evidence="1">DMR45628</strain>
    </source>
</reference>
<protein>
    <submittedName>
        <fullName evidence="1">Uncharacterized protein</fullName>
    </submittedName>
</protein>
<accession>A0AAW1N5T8</accession>
<evidence type="ECO:0000313" key="2">
    <source>
        <dbReference type="Proteomes" id="UP001458880"/>
    </source>
</evidence>
<proteinExistence type="predicted"/>
<keyword evidence="2" id="KW-1185">Reference proteome</keyword>
<sequence>MMILEQLERVGSPELSGRIRHKRITPHAAANIKFEDNISTSNTDLNGSNRIKYKKTPRVHRKRRKEFVLNYPFEKNDNVTNPISNYPTTKANYPTTKAFENLMDIKLDLTILNDDDEAALAKERVLTERTRSLCRRRRYTVPYGIGYYNNVQTYVPCTSWSTYQTHGCITGCVGCRNPCTRLGCRNPCTRYPKPATYTPVPIYQGTGKDWYGPKYGKLI</sequence>
<gene>
    <name evidence="1" type="ORF">QE152_g1675</name>
</gene>
<dbReference type="AlphaFoldDB" id="A0AAW1N5T8"/>
<comment type="caution">
    <text evidence="1">The sequence shown here is derived from an EMBL/GenBank/DDBJ whole genome shotgun (WGS) entry which is preliminary data.</text>
</comment>
<name>A0AAW1N5T8_POPJA</name>
<dbReference type="EMBL" id="JASPKY010000009">
    <property type="protein sequence ID" value="KAK9753995.1"/>
    <property type="molecule type" value="Genomic_DNA"/>
</dbReference>